<dbReference type="PROSITE" id="PS01228">
    <property type="entry name" value="COF_1"/>
    <property type="match status" value="1"/>
</dbReference>
<dbReference type="InterPro" id="IPR006379">
    <property type="entry name" value="HAD-SF_hydro_IIB"/>
</dbReference>
<dbReference type="NCBIfam" id="TIGR00099">
    <property type="entry name" value="Cof-subfamily"/>
    <property type="match status" value="1"/>
</dbReference>
<dbReference type="OrthoDB" id="9781413at2"/>
<gene>
    <name evidence="1" type="ORF">SAMN05421659_105215</name>
</gene>
<dbReference type="InterPro" id="IPR036412">
    <property type="entry name" value="HAD-like_sf"/>
</dbReference>
<dbReference type="Pfam" id="PF08282">
    <property type="entry name" value="Hydrolase_3"/>
    <property type="match status" value="1"/>
</dbReference>
<dbReference type="Proteomes" id="UP000199701">
    <property type="component" value="Unassembled WGS sequence"/>
</dbReference>
<dbReference type="AlphaFoldDB" id="A0A1I0PN99"/>
<dbReference type="InterPro" id="IPR023214">
    <property type="entry name" value="HAD_sf"/>
</dbReference>
<proteinExistence type="predicted"/>
<keyword evidence="2" id="KW-1185">Reference proteome</keyword>
<accession>A0A1I0PN99</accession>
<dbReference type="PANTHER" id="PTHR10000">
    <property type="entry name" value="PHOSPHOSERINE PHOSPHATASE"/>
    <property type="match status" value="1"/>
</dbReference>
<dbReference type="GO" id="GO:0000287">
    <property type="term" value="F:magnesium ion binding"/>
    <property type="evidence" value="ECO:0007669"/>
    <property type="project" value="TreeGrafter"/>
</dbReference>
<dbReference type="SFLD" id="SFLDS00003">
    <property type="entry name" value="Haloacid_Dehalogenase"/>
    <property type="match status" value="1"/>
</dbReference>
<dbReference type="STRING" id="99656.SAMN05421659_105215"/>
<evidence type="ECO:0000313" key="2">
    <source>
        <dbReference type="Proteomes" id="UP000199701"/>
    </source>
</evidence>
<dbReference type="Gene3D" id="3.40.50.1000">
    <property type="entry name" value="HAD superfamily/HAD-like"/>
    <property type="match status" value="1"/>
</dbReference>
<dbReference type="GO" id="GO:0005829">
    <property type="term" value="C:cytosol"/>
    <property type="evidence" value="ECO:0007669"/>
    <property type="project" value="TreeGrafter"/>
</dbReference>
<organism evidence="1 2">
    <name type="scientific">[Clostridium] fimetarium</name>
    <dbReference type="NCBI Taxonomy" id="99656"/>
    <lineage>
        <taxon>Bacteria</taxon>
        <taxon>Bacillati</taxon>
        <taxon>Bacillota</taxon>
        <taxon>Clostridia</taxon>
        <taxon>Lachnospirales</taxon>
        <taxon>Lachnospiraceae</taxon>
    </lineage>
</organism>
<dbReference type="EMBL" id="FOJI01000005">
    <property type="protein sequence ID" value="SEW15904.1"/>
    <property type="molecule type" value="Genomic_DNA"/>
</dbReference>
<evidence type="ECO:0000313" key="1">
    <source>
        <dbReference type="EMBL" id="SEW15904.1"/>
    </source>
</evidence>
<dbReference type="InterPro" id="IPR000150">
    <property type="entry name" value="Cof"/>
</dbReference>
<evidence type="ECO:0008006" key="3">
    <source>
        <dbReference type="Google" id="ProtNLM"/>
    </source>
</evidence>
<dbReference type="RefSeq" id="WP_092452809.1">
    <property type="nucleotide sequence ID" value="NZ_FOJI01000005.1"/>
</dbReference>
<dbReference type="SFLD" id="SFLDG01140">
    <property type="entry name" value="C2.B:_Phosphomannomutase_and_P"/>
    <property type="match status" value="1"/>
</dbReference>
<protein>
    <recommendedName>
        <fullName evidence="3">Cof subfamily of IIB subfamily of haloacid dehalogenase superfamily/HAD-superfamily hydrolase, subfamily IIB</fullName>
    </recommendedName>
</protein>
<dbReference type="Gene3D" id="3.30.1240.10">
    <property type="match status" value="1"/>
</dbReference>
<name>A0A1I0PN99_9FIRM</name>
<dbReference type="NCBIfam" id="TIGR01484">
    <property type="entry name" value="HAD-SF-IIB"/>
    <property type="match status" value="1"/>
</dbReference>
<dbReference type="GO" id="GO:0016791">
    <property type="term" value="F:phosphatase activity"/>
    <property type="evidence" value="ECO:0007669"/>
    <property type="project" value="TreeGrafter"/>
</dbReference>
<sequence length="283" mass="31420">MPDRIRLLGLDLDGTLLNNKKQVNGPDEDRIKKAMQKGIIVVPVTGRPLKGIPENIRKLFYSSYMITSNGAVTTDIKLQKNIDCAYLNSKKVLDIVELLQCQKEEVMVEVFADGIGYVQKKQLDMIKELYRGTNLESYFHTSRIPINDIKSFIVSRNDDIAEISIMTRSIAIKNKIKKLLNVFADIKITSSVQTDLEINAQNAGKGLALLRLAKKLGIQSSEIMACGDSGNDIEMLQSARIAVAMGNANEEVKSVADFVTSSNEENGVAYAIDRYIFNEIVGK</sequence>
<reference evidence="1 2" key="1">
    <citation type="submission" date="2016-10" db="EMBL/GenBank/DDBJ databases">
        <authorList>
            <person name="de Groot N.N."/>
        </authorList>
    </citation>
    <scope>NUCLEOTIDE SEQUENCE [LARGE SCALE GENOMIC DNA]</scope>
    <source>
        <strain evidence="1 2">DSM 9179</strain>
    </source>
</reference>
<dbReference type="PANTHER" id="PTHR10000:SF8">
    <property type="entry name" value="HAD SUPERFAMILY HYDROLASE-LIKE, TYPE 3"/>
    <property type="match status" value="1"/>
</dbReference>
<dbReference type="SUPFAM" id="SSF56784">
    <property type="entry name" value="HAD-like"/>
    <property type="match status" value="1"/>
</dbReference>